<dbReference type="Gene3D" id="3.90.400.10">
    <property type="entry name" value="Oligo-1,6-glucosidase, Domain 2"/>
    <property type="match status" value="1"/>
</dbReference>
<organism evidence="3 4">
    <name type="scientific">Tegillarca granosa</name>
    <name type="common">Malaysian cockle</name>
    <name type="synonym">Anadara granosa</name>
    <dbReference type="NCBI Taxonomy" id="220873"/>
    <lineage>
        <taxon>Eukaryota</taxon>
        <taxon>Metazoa</taxon>
        <taxon>Spiralia</taxon>
        <taxon>Lophotrochozoa</taxon>
        <taxon>Mollusca</taxon>
        <taxon>Bivalvia</taxon>
        <taxon>Autobranchia</taxon>
        <taxon>Pteriomorphia</taxon>
        <taxon>Arcoida</taxon>
        <taxon>Arcoidea</taxon>
        <taxon>Arcidae</taxon>
        <taxon>Tegillarca</taxon>
    </lineage>
</organism>
<dbReference type="Proteomes" id="UP001217089">
    <property type="component" value="Unassembled WGS sequence"/>
</dbReference>
<proteinExistence type="predicted"/>
<dbReference type="EMBL" id="JARBDR010000793">
    <property type="protein sequence ID" value="KAJ8307399.1"/>
    <property type="molecule type" value="Genomic_DNA"/>
</dbReference>
<dbReference type="Pfam" id="PF16028">
    <property type="entry name" value="SLC3A2_N"/>
    <property type="match status" value="1"/>
</dbReference>
<keyword evidence="1" id="KW-0472">Membrane</keyword>
<keyword evidence="4" id="KW-1185">Reference proteome</keyword>
<dbReference type="PANTHER" id="PTHR10357">
    <property type="entry name" value="ALPHA-AMYLASE FAMILY MEMBER"/>
    <property type="match status" value="1"/>
</dbReference>
<protein>
    <recommendedName>
        <fullName evidence="2">Glycosyl hydrolase family 13 catalytic domain-containing protein</fullName>
    </recommendedName>
</protein>
<accession>A0ABQ9EQA3</accession>
<dbReference type="InterPro" id="IPR045857">
    <property type="entry name" value="O16G_dom_2"/>
</dbReference>
<comment type="caution">
    <text evidence="3">The sequence shown here is derived from an EMBL/GenBank/DDBJ whole genome shotgun (WGS) entry which is preliminary data.</text>
</comment>
<reference evidence="3 4" key="1">
    <citation type="submission" date="2022-12" db="EMBL/GenBank/DDBJ databases">
        <title>Chromosome-level genome of Tegillarca granosa.</title>
        <authorList>
            <person name="Kim J."/>
        </authorList>
    </citation>
    <scope>NUCLEOTIDE SEQUENCE [LARGE SCALE GENOMIC DNA]</scope>
    <source>
        <strain evidence="3">Teg-2019</strain>
        <tissue evidence="3">Adductor muscle</tissue>
    </source>
</reference>
<name>A0ABQ9EQA3_TEGGR</name>
<sequence>MQTSTHWNNADQYALEQFRSVRTGTMQTSTHWNNADQYALEECRPVRNGTMQTSTQWNNADQYALEQCRPVRTGTMQISTHWNNADQYALEQCRPVGTGTMQISTHWNNADHPSPRMPSNSGVYLVSAQFHPSKDGLPYSKEEESRAYDNSVTTYDEINVKMTDADEPGAPFRGMGKEELLKHSSKPLWTRLRMICISIVLLGWLALLVTVVALVLIYPRCRPADARAWWQKEVIYRVYVQSFKDSDGNGVGDLKGVESKLDYIKNLGFNTISLSPFFQSDGFDSDFNIINHKEVDTRYGNLDQFKSLIKAAHDKGMYLILDFIPNHASDKHDWFIKSRESSAHKNLYRNFYVWTDATSVSNWNAYDYYNHTLTYALPEVSDMLSRWTSLVMDFGKQNKTEKFFMADIKGDITQIMNYYGMFGRDGVHIAANLDFMDKTSCDGDCINTFSGNEDSSRFGSRFSESYMKAFNMLMMLLPGTPIVYYGDEINMQNLKSISSPGAWSQRQVMRGLMLWNNDTDGGFQSGVTCPALGCLMPWIDVQDSNATAEYQQATTGSMLNMMKNLTKLRQHDSFVYGYYARALQNKNVFSFILGGN</sequence>
<dbReference type="InterPro" id="IPR017853">
    <property type="entry name" value="GH"/>
</dbReference>
<dbReference type="PANTHER" id="PTHR10357:SF179">
    <property type="entry name" value="NEUTRAL AND BASIC AMINO ACID TRANSPORT PROTEIN RBAT"/>
    <property type="match status" value="1"/>
</dbReference>
<evidence type="ECO:0000259" key="2">
    <source>
        <dbReference type="SMART" id="SM00642"/>
    </source>
</evidence>
<keyword evidence="1" id="KW-0812">Transmembrane</keyword>
<gene>
    <name evidence="3" type="ORF">KUTeg_015483</name>
</gene>
<keyword evidence="1" id="KW-1133">Transmembrane helix</keyword>
<evidence type="ECO:0000256" key="1">
    <source>
        <dbReference type="SAM" id="Phobius"/>
    </source>
</evidence>
<dbReference type="InterPro" id="IPR006047">
    <property type="entry name" value="GH13_cat_dom"/>
</dbReference>
<dbReference type="SUPFAM" id="SSF51445">
    <property type="entry name" value="(Trans)glycosidases"/>
    <property type="match status" value="1"/>
</dbReference>
<evidence type="ECO:0000313" key="3">
    <source>
        <dbReference type="EMBL" id="KAJ8307399.1"/>
    </source>
</evidence>
<evidence type="ECO:0000313" key="4">
    <source>
        <dbReference type="Proteomes" id="UP001217089"/>
    </source>
</evidence>
<feature type="transmembrane region" description="Helical" evidence="1">
    <location>
        <begin position="192"/>
        <end position="218"/>
    </location>
</feature>
<dbReference type="Gene3D" id="3.20.20.80">
    <property type="entry name" value="Glycosidases"/>
    <property type="match status" value="2"/>
</dbReference>
<dbReference type="Pfam" id="PF00128">
    <property type="entry name" value="Alpha-amylase"/>
    <property type="match status" value="2"/>
</dbReference>
<feature type="domain" description="Glycosyl hydrolase family 13 catalytic" evidence="2">
    <location>
        <begin position="237"/>
        <end position="516"/>
    </location>
</feature>
<dbReference type="SMART" id="SM00642">
    <property type="entry name" value="Aamy"/>
    <property type="match status" value="1"/>
</dbReference>
<dbReference type="InterPro" id="IPR031984">
    <property type="entry name" value="SLC3A2_N"/>
</dbReference>